<feature type="compositionally biased region" description="Basic and acidic residues" evidence="1">
    <location>
        <begin position="76"/>
        <end position="85"/>
    </location>
</feature>
<reference evidence="2 3" key="1">
    <citation type="submission" date="2024-11" db="EMBL/GenBank/DDBJ databases">
        <title>A near-complete genome assembly of Cinchona calisaya.</title>
        <authorList>
            <person name="Lian D.C."/>
            <person name="Zhao X.W."/>
            <person name="Wei L."/>
        </authorList>
    </citation>
    <scope>NUCLEOTIDE SEQUENCE [LARGE SCALE GENOMIC DNA]</scope>
    <source>
        <tissue evidence="2">Nenye</tissue>
    </source>
</reference>
<evidence type="ECO:0008006" key="4">
    <source>
        <dbReference type="Google" id="ProtNLM"/>
    </source>
</evidence>
<keyword evidence="3" id="KW-1185">Reference proteome</keyword>
<organism evidence="2 3">
    <name type="scientific">Cinchona calisaya</name>
    <dbReference type="NCBI Taxonomy" id="153742"/>
    <lineage>
        <taxon>Eukaryota</taxon>
        <taxon>Viridiplantae</taxon>
        <taxon>Streptophyta</taxon>
        <taxon>Embryophyta</taxon>
        <taxon>Tracheophyta</taxon>
        <taxon>Spermatophyta</taxon>
        <taxon>Magnoliopsida</taxon>
        <taxon>eudicotyledons</taxon>
        <taxon>Gunneridae</taxon>
        <taxon>Pentapetalae</taxon>
        <taxon>asterids</taxon>
        <taxon>lamiids</taxon>
        <taxon>Gentianales</taxon>
        <taxon>Rubiaceae</taxon>
        <taxon>Cinchonoideae</taxon>
        <taxon>Cinchoneae</taxon>
        <taxon>Cinchona</taxon>
    </lineage>
</organism>
<accession>A0ABD2XXL2</accession>
<feature type="region of interest" description="Disordered" evidence="1">
    <location>
        <begin position="76"/>
        <end position="154"/>
    </location>
</feature>
<evidence type="ECO:0000256" key="1">
    <source>
        <dbReference type="SAM" id="MobiDB-lite"/>
    </source>
</evidence>
<feature type="compositionally biased region" description="Polar residues" evidence="1">
    <location>
        <begin position="144"/>
        <end position="154"/>
    </location>
</feature>
<feature type="compositionally biased region" description="Low complexity" evidence="1">
    <location>
        <begin position="132"/>
        <end position="143"/>
    </location>
</feature>
<evidence type="ECO:0000313" key="2">
    <source>
        <dbReference type="EMBL" id="KAL3498235.1"/>
    </source>
</evidence>
<dbReference type="EMBL" id="JBJUIK010000017">
    <property type="protein sequence ID" value="KAL3498235.1"/>
    <property type="molecule type" value="Genomic_DNA"/>
</dbReference>
<evidence type="ECO:0000313" key="3">
    <source>
        <dbReference type="Proteomes" id="UP001630127"/>
    </source>
</evidence>
<name>A0ABD2XXL2_9GENT</name>
<feature type="compositionally biased region" description="Polar residues" evidence="1">
    <location>
        <begin position="86"/>
        <end position="99"/>
    </location>
</feature>
<comment type="caution">
    <text evidence="2">The sequence shown here is derived from an EMBL/GenBank/DDBJ whole genome shotgun (WGS) entry which is preliminary data.</text>
</comment>
<feature type="compositionally biased region" description="Low complexity" evidence="1">
    <location>
        <begin position="100"/>
        <end position="115"/>
    </location>
</feature>
<dbReference type="Proteomes" id="UP001630127">
    <property type="component" value="Unassembled WGS sequence"/>
</dbReference>
<gene>
    <name evidence="2" type="ORF">ACH5RR_040967</name>
</gene>
<protein>
    <recommendedName>
        <fullName evidence="4">Retrotransposon gag domain-containing protein</fullName>
    </recommendedName>
</protein>
<dbReference type="AlphaFoldDB" id="A0ABD2XXL2"/>
<proteinExistence type="predicted"/>
<sequence>MDEFYRLEQRDQSVVQYAFQLQRLGEYVPAVWRDEQQRMYHFRKGLRADLRRELIVGRPQTYEEMYNLAIQLDSERGVRRDRDTFQRGQSSAPAQTGQTSRPFQSQPQSQSRGQSVRTGTLAPPAGSRRGPSTGSSVFSSVGSQPQRSQSVTVQ</sequence>